<evidence type="ECO:0000313" key="5">
    <source>
        <dbReference type="RefSeq" id="XP_013783111.1"/>
    </source>
</evidence>
<sequence>MEQRKFPFQFSDTNQAERRSEFLKRFGFRPEEDRGMFCEATQLSPEWPDWHGRFHHGGFGHGHGDGSNSPSESNSSSPNICRKVGSSFSNWNCDEEEIPIKVIHQKGAPMKTSGEYVCTSESETSSQGSDAQPGQSQRRPLEPRIYHIPILVEPRDGSTSSGYASDGTSEEAKTRSHQQHPSEGEDWGSPSIKQLRQNFENRSSSSGSQGSTWHSLSNRQDSASQNCPARGNCDSESPHTSTTKVFYVPIKKETQEDFPKTQEDSPQLLVNHQDPCSSLRAEEPHSGNNFSSKGCHVTRININGGSSHYQGHNSDLPCSTQQQNSSTISDSCDGPSESQQLDPFQQIAAIRSELDRLKIEVTAFDGSTINRQKKYGYLDEMLTRCMLKLDDVITLGDEEVRKARRAVIKDVQQCIAQLEAKVKPLSEDCNEETVSNATVKDGGESYSGNEDILNQQPEEQEESDQHTKL</sequence>
<dbReference type="Pfam" id="PF02179">
    <property type="entry name" value="BAG"/>
    <property type="match status" value="1"/>
</dbReference>
<accession>A0ABM1BJA6</accession>
<feature type="compositionally biased region" description="Polar residues" evidence="2">
    <location>
        <begin position="119"/>
        <end position="138"/>
    </location>
</feature>
<reference evidence="5" key="1">
    <citation type="submission" date="2025-08" db="UniProtKB">
        <authorList>
            <consortium name="RefSeq"/>
        </authorList>
    </citation>
    <scope>IDENTIFICATION</scope>
    <source>
        <tissue evidence="5">Muscle</tissue>
    </source>
</reference>
<feature type="region of interest" description="Disordered" evidence="2">
    <location>
        <begin position="49"/>
        <end position="81"/>
    </location>
</feature>
<dbReference type="SUPFAM" id="SSF63491">
    <property type="entry name" value="BAG domain"/>
    <property type="match status" value="1"/>
</dbReference>
<gene>
    <name evidence="5" type="primary">LOC111082997</name>
</gene>
<dbReference type="InterPro" id="IPR036533">
    <property type="entry name" value="BAG_dom_sf"/>
</dbReference>
<feature type="compositionally biased region" description="Low complexity" evidence="2">
    <location>
        <begin position="203"/>
        <end position="217"/>
    </location>
</feature>
<dbReference type="PANTHER" id="PTHR12329:SF5">
    <property type="entry name" value="STARVIN, ISOFORM E"/>
    <property type="match status" value="1"/>
</dbReference>
<feature type="region of interest" description="Disordered" evidence="2">
    <location>
        <begin position="256"/>
        <end position="294"/>
    </location>
</feature>
<feature type="compositionally biased region" description="Low complexity" evidence="2">
    <location>
        <begin position="66"/>
        <end position="79"/>
    </location>
</feature>
<dbReference type="Proteomes" id="UP000694941">
    <property type="component" value="Unplaced"/>
</dbReference>
<dbReference type="RefSeq" id="XP_013783111.1">
    <property type="nucleotide sequence ID" value="XM_013927657.2"/>
</dbReference>
<feature type="compositionally biased region" description="Polar residues" evidence="2">
    <location>
        <begin position="191"/>
        <end position="202"/>
    </location>
</feature>
<name>A0ABM1BJA6_LIMPO</name>
<organism evidence="4 5">
    <name type="scientific">Limulus polyphemus</name>
    <name type="common">Atlantic horseshoe crab</name>
    <dbReference type="NCBI Taxonomy" id="6850"/>
    <lineage>
        <taxon>Eukaryota</taxon>
        <taxon>Metazoa</taxon>
        <taxon>Ecdysozoa</taxon>
        <taxon>Arthropoda</taxon>
        <taxon>Chelicerata</taxon>
        <taxon>Merostomata</taxon>
        <taxon>Xiphosura</taxon>
        <taxon>Limulidae</taxon>
        <taxon>Limulus</taxon>
    </lineage>
</organism>
<feature type="compositionally biased region" description="Polar residues" evidence="2">
    <location>
        <begin position="157"/>
        <end position="167"/>
    </location>
</feature>
<proteinExistence type="predicted"/>
<feature type="region of interest" description="Disordered" evidence="2">
    <location>
        <begin position="306"/>
        <end position="340"/>
    </location>
</feature>
<feature type="compositionally biased region" description="Polar residues" evidence="2">
    <location>
        <begin position="446"/>
        <end position="457"/>
    </location>
</feature>
<dbReference type="GeneID" id="111082997"/>
<feature type="compositionally biased region" description="Polar residues" evidence="2">
    <location>
        <begin position="218"/>
        <end position="227"/>
    </location>
</feature>
<dbReference type="PANTHER" id="PTHR12329">
    <property type="entry name" value="BCL2-ASSOCIATED ATHANOGENE"/>
    <property type="match status" value="1"/>
</dbReference>
<feature type="region of interest" description="Disordered" evidence="2">
    <location>
        <begin position="427"/>
        <end position="469"/>
    </location>
</feature>
<keyword evidence="4" id="KW-1185">Reference proteome</keyword>
<feature type="compositionally biased region" description="Polar residues" evidence="2">
    <location>
        <begin position="264"/>
        <end position="276"/>
    </location>
</feature>
<keyword evidence="1" id="KW-0143">Chaperone</keyword>
<dbReference type="PROSITE" id="PS51035">
    <property type="entry name" value="BAG"/>
    <property type="match status" value="1"/>
</dbReference>
<evidence type="ECO:0000259" key="3">
    <source>
        <dbReference type="PROSITE" id="PS51035"/>
    </source>
</evidence>
<dbReference type="InterPro" id="IPR003103">
    <property type="entry name" value="BAG_domain"/>
</dbReference>
<feature type="region of interest" description="Disordered" evidence="2">
    <location>
        <begin position="100"/>
        <end position="240"/>
    </location>
</feature>
<dbReference type="InterPro" id="IPR039773">
    <property type="entry name" value="BAG_chaperone_regulator"/>
</dbReference>
<dbReference type="SMART" id="SM00264">
    <property type="entry name" value="BAG"/>
    <property type="match status" value="1"/>
</dbReference>
<evidence type="ECO:0000313" key="4">
    <source>
        <dbReference type="Proteomes" id="UP000694941"/>
    </source>
</evidence>
<dbReference type="Gene3D" id="1.20.58.120">
    <property type="entry name" value="BAG domain"/>
    <property type="match status" value="1"/>
</dbReference>
<evidence type="ECO:0000256" key="1">
    <source>
        <dbReference type="ARBA" id="ARBA00023186"/>
    </source>
</evidence>
<protein>
    <submittedName>
        <fullName evidence="5">BAG domain-containing protein Samui-like</fullName>
    </submittedName>
</protein>
<feature type="domain" description="BAG" evidence="3">
    <location>
        <begin position="346"/>
        <end position="422"/>
    </location>
</feature>
<evidence type="ECO:0000256" key="2">
    <source>
        <dbReference type="SAM" id="MobiDB-lite"/>
    </source>
</evidence>